<keyword evidence="8" id="KW-0223">Dioxygenase</keyword>
<evidence type="ECO:0000256" key="5">
    <source>
        <dbReference type="ARBA" id="ARBA00023014"/>
    </source>
</evidence>
<dbReference type="PANTHER" id="PTHR43756:SF6">
    <property type="entry name" value="CLUSTER-BINDING PROTEIN, PUTATIVE (AFU_ORTHOLOGUE AFUA_6G03920)-RELATED"/>
    <property type="match status" value="1"/>
</dbReference>
<dbReference type="PANTHER" id="PTHR43756">
    <property type="entry name" value="CHOLINE MONOOXYGENASE, CHLOROPLASTIC"/>
    <property type="match status" value="1"/>
</dbReference>
<dbReference type="CDD" id="cd03469">
    <property type="entry name" value="Rieske_RO_Alpha_N"/>
    <property type="match status" value="1"/>
</dbReference>
<dbReference type="InterPro" id="IPR017941">
    <property type="entry name" value="Rieske_2Fe-2S"/>
</dbReference>
<dbReference type="Gene3D" id="2.102.10.10">
    <property type="entry name" value="Rieske [2Fe-2S] iron-sulphur domain"/>
    <property type="match status" value="1"/>
</dbReference>
<evidence type="ECO:0000256" key="4">
    <source>
        <dbReference type="ARBA" id="ARBA00023004"/>
    </source>
</evidence>
<dbReference type="PROSITE" id="PS00570">
    <property type="entry name" value="RING_HYDROXYL_ALPHA"/>
    <property type="match status" value="1"/>
</dbReference>
<dbReference type="GO" id="GO:0051213">
    <property type="term" value="F:dioxygenase activity"/>
    <property type="evidence" value="ECO:0007669"/>
    <property type="project" value="UniProtKB-KW"/>
</dbReference>
<name>A0A9W9ILU3_9EURO</name>
<keyword evidence="6" id="KW-0472">Membrane</keyword>
<keyword evidence="6" id="KW-0812">Transmembrane</keyword>
<protein>
    <submittedName>
        <fullName evidence="8">Aromatic-ring-hydroxylating dioxygenase alpha subunit</fullName>
    </submittedName>
</protein>
<dbReference type="EMBL" id="JAPQKO010000002">
    <property type="protein sequence ID" value="KAJ5180182.1"/>
    <property type="molecule type" value="Genomic_DNA"/>
</dbReference>
<gene>
    <name evidence="8" type="ORF">N7492_003392</name>
</gene>
<dbReference type="SUPFAM" id="SSF50022">
    <property type="entry name" value="ISP domain"/>
    <property type="match status" value="1"/>
</dbReference>
<evidence type="ECO:0000256" key="6">
    <source>
        <dbReference type="SAM" id="Phobius"/>
    </source>
</evidence>
<feature type="transmembrane region" description="Helical" evidence="6">
    <location>
        <begin position="6"/>
        <end position="25"/>
    </location>
</feature>
<dbReference type="InterPro" id="IPR015881">
    <property type="entry name" value="ARHD_Rieske_2Fe_2S"/>
</dbReference>
<evidence type="ECO:0000313" key="8">
    <source>
        <dbReference type="EMBL" id="KAJ5180182.1"/>
    </source>
</evidence>
<feature type="domain" description="Rieske" evidence="7">
    <location>
        <begin position="84"/>
        <end position="176"/>
    </location>
</feature>
<dbReference type="Gene3D" id="3.90.380.10">
    <property type="entry name" value="Naphthalene 1,2-dioxygenase Alpha Subunit, Chain A, domain 1"/>
    <property type="match status" value="1"/>
</dbReference>
<evidence type="ECO:0000313" key="9">
    <source>
        <dbReference type="Proteomes" id="UP001146351"/>
    </source>
</evidence>
<keyword evidence="3" id="KW-0560">Oxidoreductase</keyword>
<dbReference type="PRINTS" id="PR00090">
    <property type="entry name" value="RNGDIOXGNASE"/>
</dbReference>
<keyword evidence="9" id="KW-1185">Reference proteome</keyword>
<reference evidence="8" key="2">
    <citation type="journal article" date="2023" name="IMA Fungus">
        <title>Comparative genomic study of the Penicillium genus elucidates a diverse pangenome and 15 lateral gene transfer events.</title>
        <authorList>
            <person name="Petersen C."/>
            <person name="Sorensen T."/>
            <person name="Nielsen M.R."/>
            <person name="Sondergaard T.E."/>
            <person name="Sorensen J.L."/>
            <person name="Fitzpatrick D.A."/>
            <person name="Frisvad J.C."/>
            <person name="Nielsen K.L."/>
        </authorList>
    </citation>
    <scope>NUCLEOTIDE SEQUENCE</scope>
    <source>
        <strain evidence="8">IBT 21917</strain>
    </source>
</reference>
<keyword evidence="5" id="KW-0411">Iron-sulfur</keyword>
<keyword evidence="6" id="KW-1133">Transmembrane helix</keyword>
<reference evidence="8" key="1">
    <citation type="submission" date="2022-11" db="EMBL/GenBank/DDBJ databases">
        <authorList>
            <person name="Petersen C."/>
        </authorList>
    </citation>
    <scope>NUCLEOTIDE SEQUENCE</scope>
    <source>
        <strain evidence="8">IBT 21917</strain>
    </source>
</reference>
<comment type="caution">
    <text evidence="8">The sequence shown here is derived from an EMBL/GenBank/DDBJ whole genome shotgun (WGS) entry which is preliminary data.</text>
</comment>
<evidence type="ECO:0000256" key="3">
    <source>
        <dbReference type="ARBA" id="ARBA00023002"/>
    </source>
</evidence>
<keyword evidence="1" id="KW-0001">2Fe-2S</keyword>
<dbReference type="Proteomes" id="UP001146351">
    <property type="component" value="Unassembled WGS sequence"/>
</dbReference>
<dbReference type="AlphaFoldDB" id="A0A9W9ILU3"/>
<dbReference type="InterPro" id="IPR036922">
    <property type="entry name" value="Rieske_2Fe-2S_sf"/>
</dbReference>
<dbReference type="GO" id="GO:0005506">
    <property type="term" value="F:iron ion binding"/>
    <property type="evidence" value="ECO:0007669"/>
    <property type="project" value="InterPro"/>
</dbReference>
<dbReference type="InterPro" id="IPR001663">
    <property type="entry name" value="Rng_hydr_dOase-A"/>
</dbReference>
<dbReference type="GO" id="GO:0051537">
    <property type="term" value="F:2 iron, 2 sulfur cluster binding"/>
    <property type="evidence" value="ECO:0007669"/>
    <property type="project" value="UniProtKB-KW"/>
</dbReference>
<evidence type="ECO:0000256" key="1">
    <source>
        <dbReference type="ARBA" id="ARBA00022714"/>
    </source>
</evidence>
<proteinExistence type="predicted"/>
<evidence type="ECO:0000259" key="7">
    <source>
        <dbReference type="PROSITE" id="PS51296"/>
    </source>
</evidence>
<dbReference type="PROSITE" id="PS51296">
    <property type="entry name" value="RIESKE"/>
    <property type="match status" value="1"/>
</dbReference>
<sequence>MEFLDAYFFSSGPILVALVTVVFLLQHAWPRLSGQKTNVKDTTFGNNQAEGISVSKEPEIPDGWWTERAVFDLERRALFSQSWIYVAHSTQFSKPGAYQSFEVAGFPIFVIRGKDDQIRAFHNVCRHRAYTITRKETGASTVLGCKYHGWSYDTLGRLVKAPQFDDVPGFEKSENGLYEVHTHITDHGFVFVNLNANKPVAFDHSVTSVLSEFAGSSGVGSKSKWVTGQTLPGGFNWKLGIQQPYTQDTKVQLGEQLSAVRGPSFATRLGRILLQKSSPPDCPLFPSTLLFYFENTNLWLSLTFFPASEASSQVRYDLFDNSPKAKTDESHLAKVVERVMQSLVERIESNFHSISGQPGESSLFTFRILDMLQEHSKLEKTRGELVMPATRQPKASSLFQQAEQLCKELDCVASGSSNSGVVGKLDW</sequence>
<accession>A0A9W9ILU3</accession>
<keyword evidence="2" id="KW-0479">Metal-binding</keyword>
<keyword evidence="4" id="KW-0408">Iron</keyword>
<evidence type="ECO:0000256" key="2">
    <source>
        <dbReference type="ARBA" id="ARBA00022723"/>
    </source>
</evidence>
<organism evidence="8 9">
    <name type="scientific">Penicillium capsulatum</name>
    <dbReference type="NCBI Taxonomy" id="69766"/>
    <lineage>
        <taxon>Eukaryota</taxon>
        <taxon>Fungi</taxon>
        <taxon>Dikarya</taxon>
        <taxon>Ascomycota</taxon>
        <taxon>Pezizomycotina</taxon>
        <taxon>Eurotiomycetes</taxon>
        <taxon>Eurotiomycetidae</taxon>
        <taxon>Eurotiales</taxon>
        <taxon>Aspergillaceae</taxon>
        <taxon>Penicillium</taxon>
    </lineage>
</organism>
<dbReference type="OrthoDB" id="426882at2759"/>
<dbReference type="Pfam" id="PF00355">
    <property type="entry name" value="Rieske"/>
    <property type="match status" value="1"/>
</dbReference>